<evidence type="ECO:0000256" key="1">
    <source>
        <dbReference type="ARBA" id="ARBA00004651"/>
    </source>
</evidence>
<sequence length="319" mass="34706">MSSGQKIVIYALVFAAGFLLLQSVLGLTKQASHRVRLANDRLRRVAKAENEGEALANLRRARSLTSDGYIGGLNIRIGQLVLQSGLPLGPYGFYYASLGMAASMGMMAFLVKGTPVWGAIGFAFGTVLPTLTVSFFVKRRQKRAVSQLPDALDVIIRSLAAGHPVPVAMALVAREMPDPIGSEFGIASDEVSFGSTVSAAIQKLSDRIGHEDFELFSAMIRLQERTGGNLAELLRSNAKTIRDRQKMRLKIKAASAEGRMSALILNAAPLLLFVAVNKMNPEFYGEVSDNPLVTYCLWGVVVWMGLGNLVMRRMINFKI</sequence>
<dbReference type="InterPro" id="IPR018076">
    <property type="entry name" value="T2SS_GspF_dom"/>
</dbReference>
<feature type="transmembrane region" description="Helical" evidence="6">
    <location>
        <begin position="7"/>
        <end position="27"/>
    </location>
</feature>
<evidence type="ECO:0000313" key="8">
    <source>
        <dbReference type="EMBL" id="GGX74159.1"/>
    </source>
</evidence>
<proteinExistence type="predicted"/>
<dbReference type="PANTHER" id="PTHR35007:SF1">
    <property type="entry name" value="PILUS ASSEMBLY PROTEIN"/>
    <property type="match status" value="1"/>
</dbReference>
<protein>
    <submittedName>
        <fullName evidence="8">Type II secretion system protein F</fullName>
    </submittedName>
</protein>
<feature type="transmembrane region" description="Helical" evidence="6">
    <location>
        <begin position="256"/>
        <end position="276"/>
    </location>
</feature>
<evidence type="ECO:0000256" key="3">
    <source>
        <dbReference type="ARBA" id="ARBA00022692"/>
    </source>
</evidence>
<dbReference type="RefSeq" id="WP_189586825.1">
    <property type="nucleotide sequence ID" value="NZ_BMYV01000003.1"/>
</dbReference>
<dbReference type="Gene3D" id="1.20.81.30">
    <property type="entry name" value="Type II secretion system (T2SS), domain F"/>
    <property type="match status" value="1"/>
</dbReference>
<name>A0A918KSK3_9PROT</name>
<evidence type="ECO:0000256" key="6">
    <source>
        <dbReference type="SAM" id="Phobius"/>
    </source>
</evidence>
<comment type="caution">
    <text evidence="8">The sequence shown here is derived from an EMBL/GenBank/DDBJ whole genome shotgun (WGS) entry which is preliminary data.</text>
</comment>
<reference evidence="8 9" key="1">
    <citation type="journal article" date="2014" name="Int. J. Syst. Evol. Microbiol.">
        <title>Complete genome sequence of Corynebacterium casei LMG S-19264T (=DSM 44701T), isolated from a smear-ripened cheese.</title>
        <authorList>
            <consortium name="US DOE Joint Genome Institute (JGI-PGF)"/>
            <person name="Walter F."/>
            <person name="Albersmeier A."/>
            <person name="Kalinowski J."/>
            <person name="Ruckert C."/>
        </authorList>
    </citation>
    <scope>NUCLEOTIDE SEQUENCE [LARGE SCALE GENOMIC DNA]</scope>
    <source>
        <strain evidence="8 9">KCTC 23968</strain>
    </source>
</reference>
<dbReference type="Pfam" id="PF00482">
    <property type="entry name" value="T2SSF"/>
    <property type="match status" value="1"/>
</dbReference>
<keyword evidence="2" id="KW-1003">Cell membrane</keyword>
<keyword evidence="5 6" id="KW-0472">Membrane</keyword>
<gene>
    <name evidence="8" type="ORF">GCM10011309_25370</name>
</gene>
<comment type="subcellular location">
    <subcellularLocation>
        <location evidence="1">Cell membrane</location>
        <topology evidence="1">Multi-pass membrane protein</topology>
    </subcellularLocation>
</comment>
<keyword evidence="3 6" id="KW-0812">Transmembrane</keyword>
<evidence type="ECO:0000313" key="9">
    <source>
        <dbReference type="Proteomes" id="UP000600865"/>
    </source>
</evidence>
<dbReference type="PANTHER" id="PTHR35007">
    <property type="entry name" value="INTEGRAL MEMBRANE PROTEIN-RELATED"/>
    <property type="match status" value="1"/>
</dbReference>
<organism evidence="8 9">
    <name type="scientific">Litorimonas cladophorae</name>
    <dbReference type="NCBI Taxonomy" id="1220491"/>
    <lineage>
        <taxon>Bacteria</taxon>
        <taxon>Pseudomonadati</taxon>
        <taxon>Pseudomonadota</taxon>
        <taxon>Alphaproteobacteria</taxon>
        <taxon>Maricaulales</taxon>
        <taxon>Robiginitomaculaceae</taxon>
    </lineage>
</organism>
<evidence type="ECO:0000259" key="7">
    <source>
        <dbReference type="Pfam" id="PF00482"/>
    </source>
</evidence>
<dbReference type="EMBL" id="BMYV01000003">
    <property type="protein sequence ID" value="GGX74159.1"/>
    <property type="molecule type" value="Genomic_DNA"/>
</dbReference>
<dbReference type="Proteomes" id="UP000600865">
    <property type="component" value="Unassembled WGS sequence"/>
</dbReference>
<feature type="domain" description="Type II secretion system protein GspF" evidence="7">
    <location>
        <begin position="152"/>
        <end position="275"/>
    </location>
</feature>
<keyword evidence="4 6" id="KW-1133">Transmembrane helix</keyword>
<evidence type="ECO:0000256" key="2">
    <source>
        <dbReference type="ARBA" id="ARBA00022475"/>
    </source>
</evidence>
<feature type="transmembrane region" description="Helical" evidence="6">
    <location>
        <begin position="117"/>
        <end position="137"/>
    </location>
</feature>
<evidence type="ECO:0000256" key="5">
    <source>
        <dbReference type="ARBA" id="ARBA00023136"/>
    </source>
</evidence>
<dbReference type="GO" id="GO:0005886">
    <property type="term" value="C:plasma membrane"/>
    <property type="evidence" value="ECO:0007669"/>
    <property type="project" value="UniProtKB-SubCell"/>
</dbReference>
<evidence type="ECO:0000256" key="4">
    <source>
        <dbReference type="ARBA" id="ARBA00022989"/>
    </source>
</evidence>
<dbReference type="AlphaFoldDB" id="A0A918KSK3"/>
<dbReference type="InterPro" id="IPR042094">
    <property type="entry name" value="T2SS_GspF_sf"/>
</dbReference>
<accession>A0A918KSK3</accession>
<keyword evidence="9" id="KW-1185">Reference proteome</keyword>
<feature type="transmembrane region" description="Helical" evidence="6">
    <location>
        <begin position="292"/>
        <end position="311"/>
    </location>
</feature>